<proteinExistence type="predicted"/>
<dbReference type="Pfam" id="PF13411">
    <property type="entry name" value="MerR_1"/>
    <property type="match status" value="1"/>
</dbReference>
<dbReference type="OrthoDB" id="9811174at2"/>
<dbReference type="PANTHER" id="PTHR30204:SF82">
    <property type="entry name" value="TRANSCRIPTIONAL REGULATOR, MERR FAMILY"/>
    <property type="match status" value="1"/>
</dbReference>
<dbReference type="InterPro" id="IPR000551">
    <property type="entry name" value="MerR-type_HTH_dom"/>
</dbReference>
<dbReference type="SUPFAM" id="SSF46955">
    <property type="entry name" value="Putative DNA-binding domain"/>
    <property type="match status" value="1"/>
</dbReference>
<dbReference type="GO" id="GO:0003700">
    <property type="term" value="F:DNA-binding transcription factor activity"/>
    <property type="evidence" value="ECO:0007669"/>
    <property type="project" value="InterPro"/>
</dbReference>
<dbReference type="Proteomes" id="UP000289996">
    <property type="component" value="Unassembled WGS sequence"/>
</dbReference>
<reference evidence="3 4" key="1">
    <citation type="submission" date="2018-11" db="EMBL/GenBank/DDBJ databases">
        <authorList>
            <person name="Wuyts S."/>
        </authorList>
    </citation>
    <scope>NUCLEOTIDE SEQUENCE [LARGE SCALE GENOMIC DNA]</scope>
    <source>
        <strain evidence="3">Lactobacillus mudanjiangensis AMBF249</strain>
    </source>
</reference>
<dbReference type="Gene3D" id="1.10.1660.10">
    <property type="match status" value="1"/>
</dbReference>
<feature type="domain" description="HTH merR-type" evidence="2">
    <location>
        <begin position="2"/>
        <end position="71"/>
    </location>
</feature>
<dbReference type="RefSeq" id="WP_130846078.1">
    <property type="nucleotide sequence ID" value="NZ_BJDY01000001.1"/>
</dbReference>
<sequence>MVYSIGQVAKKLGVSIDTLRYYDKSGLLPFVKRNAAGRREFTANDLHLMQTIMCLKNAGVPVNEIATFVQLRLRGDTSLDERYQLLIEHEKNLKTKILDLQETLAYLQYKKWYYETAVAAGTETIHFVPGTNEVDPDLARQYQQHLMAIGDTTTLALFNEVVDVPAKN</sequence>
<dbReference type="InterPro" id="IPR009061">
    <property type="entry name" value="DNA-bd_dom_put_sf"/>
</dbReference>
<name>A0A660E243_9LACO</name>
<protein>
    <submittedName>
        <fullName evidence="3">MerR family transcriptional regulator [Lactobacillus sp.]</fullName>
    </submittedName>
</protein>
<evidence type="ECO:0000313" key="3">
    <source>
        <dbReference type="EMBL" id="VDG28674.1"/>
    </source>
</evidence>
<organism evidence="3 4">
    <name type="scientific">Lactiplantibacillus mudanjiangensis</name>
    <dbReference type="NCBI Taxonomy" id="1296538"/>
    <lineage>
        <taxon>Bacteria</taxon>
        <taxon>Bacillati</taxon>
        <taxon>Bacillota</taxon>
        <taxon>Bacilli</taxon>
        <taxon>Lactobacillales</taxon>
        <taxon>Lactobacillaceae</taxon>
        <taxon>Lactiplantibacillus</taxon>
    </lineage>
</organism>
<dbReference type="SMART" id="SM00422">
    <property type="entry name" value="HTH_MERR"/>
    <property type="match status" value="1"/>
</dbReference>
<dbReference type="PANTHER" id="PTHR30204">
    <property type="entry name" value="REDOX-CYCLING DRUG-SENSING TRANSCRIPTIONAL ACTIVATOR SOXR"/>
    <property type="match status" value="1"/>
</dbReference>
<dbReference type="AlphaFoldDB" id="A0A660E243"/>
<dbReference type="EMBL" id="UYIG01000122">
    <property type="protein sequence ID" value="VDG28674.1"/>
    <property type="molecule type" value="Genomic_DNA"/>
</dbReference>
<evidence type="ECO:0000313" key="4">
    <source>
        <dbReference type="Proteomes" id="UP000289996"/>
    </source>
</evidence>
<keyword evidence="1" id="KW-0238">DNA-binding</keyword>
<dbReference type="PRINTS" id="PR00040">
    <property type="entry name" value="HTHMERR"/>
</dbReference>
<dbReference type="PROSITE" id="PS50937">
    <property type="entry name" value="HTH_MERR_2"/>
    <property type="match status" value="1"/>
</dbReference>
<accession>A0A660E243</accession>
<keyword evidence="4" id="KW-1185">Reference proteome</keyword>
<dbReference type="GO" id="GO:0003677">
    <property type="term" value="F:DNA binding"/>
    <property type="evidence" value="ECO:0007669"/>
    <property type="project" value="UniProtKB-KW"/>
</dbReference>
<gene>
    <name evidence="3" type="ORF">MUDAN_MDHGFNIF_03087</name>
</gene>
<dbReference type="PROSITE" id="PS00552">
    <property type="entry name" value="HTH_MERR_1"/>
    <property type="match status" value="1"/>
</dbReference>
<dbReference type="InterPro" id="IPR047057">
    <property type="entry name" value="MerR_fam"/>
</dbReference>
<dbReference type="CDD" id="cd01109">
    <property type="entry name" value="HTH_YyaN"/>
    <property type="match status" value="1"/>
</dbReference>
<evidence type="ECO:0000256" key="1">
    <source>
        <dbReference type="ARBA" id="ARBA00023125"/>
    </source>
</evidence>
<evidence type="ECO:0000259" key="2">
    <source>
        <dbReference type="PROSITE" id="PS50937"/>
    </source>
</evidence>